<proteinExistence type="predicted"/>
<sequence length="324" mass="38113">MFSSYRIKDKQIDLEKMNFSVRFQSDFNEFDYIFDVRRTVPKFKACALYLCRLCSYLNKNKIDANKHINEHIQNLYNLSPASSDLPNKYNYFVCTDCHGKIMRRKDIQVHLQDHNSKQISGTVVGVMCKYDKHHNRYYVKWAVHCCEICNFACLKYIDIIKHLKVHTIDEINSADRHKYYRHAHAMDETASYSLDHYADLGDNDDIDNETIPASKWHSGRVKPTSMYKEVEVDNNEKYIPNGWQCKVLCQKSNGCYKVIYISPFGKKLQSADKVLAYIEWLEDQGITEPIDVDKFDFSWLSHNLPKRKPKKRSSGIRSHKSMCM</sequence>
<dbReference type="EMBL" id="CAXKWB010086456">
    <property type="protein sequence ID" value="CAL4211153.1"/>
    <property type="molecule type" value="Genomic_DNA"/>
</dbReference>
<dbReference type="AlphaFoldDB" id="A0AAV2SM13"/>
<protein>
    <recommendedName>
        <fullName evidence="2">MBD domain-containing protein</fullName>
    </recommendedName>
</protein>
<reference evidence="3 4" key="1">
    <citation type="submission" date="2024-05" db="EMBL/GenBank/DDBJ databases">
        <authorList>
            <person name="Wallberg A."/>
        </authorList>
    </citation>
    <scope>NUCLEOTIDE SEQUENCE [LARGE SCALE GENOMIC DNA]</scope>
</reference>
<evidence type="ECO:0000259" key="2">
    <source>
        <dbReference type="PROSITE" id="PS50982"/>
    </source>
</evidence>
<dbReference type="SMART" id="SM00355">
    <property type="entry name" value="ZnF_C2H2"/>
    <property type="match status" value="3"/>
</dbReference>
<organism evidence="3 4">
    <name type="scientific">Meganyctiphanes norvegica</name>
    <name type="common">Northern krill</name>
    <name type="synonym">Thysanopoda norvegica</name>
    <dbReference type="NCBI Taxonomy" id="48144"/>
    <lineage>
        <taxon>Eukaryota</taxon>
        <taxon>Metazoa</taxon>
        <taxon>Ecdysozoa</taxon>
        <taxon>Arthropoda</taxon>
        <taxon>Crustacea</taxon>
        <taxon>Multicrustacea</taxon>
        <taxon>Malacostraca</taxon>
        <taxon>Eumalacostraca</taxon>
        <taxon>Eucarida</taxon>
        <taxon>Euphausiacea</taxon>
        <taxon>Euphausiidae</taxon>
        <taxon>Meganyctiphanes</taxon>
    </lineage>
</organism>
<feature type="domain" description="MBD" evidence="2">
    <location>
        <begin position="229"/>
        <end position="302"/>
    </location>
</feature>
<evidence type="ECO:0000313" key="3">
    <source>
        <dbReference type="EMBL" id="CAL4211153.1"/>
    </source>
</evidence>
<keyword evidence="4" id="KW-1185">Reference proteome</keyword>
<evidence type="ECO:0000256" key="1">
    <source>
        <dbReference type="SAM" id="MobiDB-lite"/>
    </source>
</evidence>
<dbReference type="InterPro" id="IPR013087">
    <property type="entry name" value="Znf_C2H2_type"/>
</dbReference>
<feature type="region of interest" description="Disordered" evidence="1">
    <location>
        <begin position="305"/>
        <end position="324"/>
    </location>
</feature>
<dbReference type="PROSITE" id="PS50982">
    <property type="entry name" value="MBD"/>
    <property type="match status" value="1"/>
</dbReference>
<dbReference type="InterPro" id="IPR001739">
    <property type="entry name" value="Methyl_CpG_DNA-bd"/>
</dbReference>
<gene>
    <name evidence="3" type="ORF">MNOR_LOCUS38377</name>
</gene>
<name>A0AAV2SM13_MEGNR</name>
<dbReference type="Pfam" id="PF01429">
    <property type="entry name" value="MBD"/>
    <property type="match status" value="1"/>
</dbReference>
<dbReference type="GO" id="GO:0003677">
    <property type="term" value="F:DNA binding"/>
    <property type="evidence" value="ECO:0007669"/>
    <property type="project" value="InterPro"/>
</dbReference>
<dbReference type="Proteomes" id="UP001497623">
    <property type="component" value="Unassembled WGS sequence"/>
</dbReference>
<dbReference type="Gene3D" id="3.30.890.10">
    <property type="entry name" value="Methyl-cpg-binding Protein 2, Chain A"/>
    <property type="match status" value="1"/>
</dbReference>
<accession>A0AAV2SM13</accession>
<comment type="caution">
    <text evidence="3">The sequence shown here is derived from an EMBL/GenBank/DDBJ whole genome shotgun (WGS) entry which is preliminary data.</text>
</comment>
<dbReference type="SMART" id="SM00391">
    <property type="entry name" value="MBD"/>
    <property type="match status" value="1"/>
</dbReference>
<evidence type="ECO:0000313" key="4">
    <source>
        <dbReference type="Proteomes" id="UP001497623"/>
    </source>
</evidence>
<dbReference type="SUPFAM" id="SSF54171">
    <property type="entry name" value="DNA-binding domain"/>
    <property type="match status" value="1"/>
</dbReference>
<dbReference type="InterPro" id="IPR016177">
    <property type="entry name" value="DNA-bd_dom_sf"/>
</dbReference>
<dbReference type="PROSITE" id="PS00028">
    <property type="entry name" value="ZINC_FINGER_C2H2_1"/>
    <property type="match status" value="2"/>
</dbReference>